<gene>
    <name evidence="2" type="ORF">ARMSODRAFT_1020240</name>
</gene>
<feature type="compositionally biased region" description="Basic and acidic residues" evidence="1">
    <location>
        <begin position="65"/>
        <end position="74"/>
    </location>
</feature>
<feature type="region of interest" description="Disordered" evidence="1">
    <location>
        <begin position="53"/>
        <end position="74"/>
    </location>
</feature>
<proteinExistence type="predicted"/>
<organism evidence="2 3">
    <name type="scientific">Armillaria solidipes</name>
    <dbReference type="NCBI Taxonomy" id="1076256"/>
    <lineage>
        <taxon>Eukaryota</taxon>
        <taxon>Fungi</taxon>
        <taxon>Dikarya</taxon>
        <taxon>Basidiomycota</taxon>
        <taxon>Agaricomycotina</taxon>
        <taxon>Agaricomycetes</taxon>
        <taxon>Agaricomycetidae</taxon>
        <taxon>Agaricales</taxon>
        <taxon>Marasmiineae</taxon>
        <taxon>Physalacriaceae</taxon>
        <taxon>Armillaria</taxon>
    </lineage>
</organism>
<dbReference type="EMBL" id="KZ293435">
    <property type="protein sequence ID" value="PBK67713.1"/>
    <property type="molecule type" value="Genomic_DNA"/>
</dbReference>
<keyword evidence="3" id="KW-1185">Reference proteome</keyword>
<name>A0A2H3BUY2_9AGAR</name>
<evidence type="ECO:0000256" key="1">
    <source>
        <dbReference type="SAM" id="MobiDB-lite"/>
    </source>
</evidence>
<protein>
    <submittedName>
        <fullName evidence="2">Uncharacterized protein</fullName>
    </submittedName>
</protein>
<sequence>MASFLMHGSREYRTIRSPLPRDRPDGCSNVQAQASNLLTFFSLPPLALGKIVNDNKENPTALGGGRDEKGRESHTPARLAWMLIDITENDTLVSTQSRRCSHYNSIHARMGVLLLAFDACRARWRRA</sequence>
<evidence type="ECO:0000313" key="2">
    <source>
        <dbReference type="EMBL" id="PBK67713.1"/>
    </source>
</evidence>
<evidence type="ECO:0000313" key="3">
    <source>
        <dbReference type="Proteomes" id="UP000218334"/>
    </source>
</evidence>
<accession>A0A2H3BUY2</accession>
<dbReference type="AlphaFoldDB" id="A0A2H3BUY2"/>
<dbReference type="Proteomes" id="UP000218334">
    <property type="component" value="Unassembled WGS sequence"/>
</dbReference>
<reference evidence="3" key="1">
    <citation type="journal article" date="2017" name="Nat. Ecol. Evol.">
        <title>Genome expansion and lineage-specific genetic innovations in the forest pathogenic fungi Armillaria.</title>
        <authorList>
            <person name="Sipos G."/>
            <person name="Prasanna A.N."/>
            <person name="Walter M.C."/>
            <person name="O'Connor E."/>
            <person name="Balint B."/>
            <person name="Krizsan K."/>
            <person name="Kiss B."/>
            <person name="Hess J."/>
            <person name="Varga T."/>
            <person name="Slot J."/>
            <person name="Riley R."/>
            <person name="Boka B."/>
            <person name="Rigling D."/>
            <person name="Barry K."/>
            <person name="Lee J."/>
            <person name="Mihaltcheva S."/>
            <person name="LaButti K."/>
            <person name="Lipzen A."/>
            <person name="Waldron R."/>
            <person name="Moloney N.M."/>
            <person name="Sperisen C."/>
            <person name="Kredics L."/>
            <person name="Vagvoelgyi C."/>
            <person name="Patrignani A."/>
            <person name="Fitzpatrick D."/>
            <person name="Nagy I."/>
            <person name="Doyle S."/>
            <person name="Anderson J.B."/>
            <person name="Grigoriev I.V."/>
            <person name="Gueldener U."/>
            <person name="Muensterkoetter M."/>
            <person name="Nagy L.G."/>
        </authorList>
    </citation>
    <scope>NUCLEOTIDE SEQUENCE [LARGE SCALE GENOMIC DNA]</scope>
    <source>
        <strain evidence="3">28-4</strain>
    </source>
</reference>